<accession>A0ABW5U4Q9</accession>
<dbReference type="CDD" id="cd04301">
    <property type="entry name" value="NAT_SF"/>
    <property type="match status" value="1"/>
</dbReference>
<dbReference type="EC" id="2.3.1.-" evidence="4"/>
<dbReference type="PROSITE" id="PS51186">
    <property type="entry name" value="GNAT"/>
    <property type="match status" value="1"/>
</dbReference>
<proteinExistence type="predicted"/>
<dbReference type="InterPro" id="IPR000182">
    <property type="entry name" value="GNAT_dom"/>
</dbReference>
<evidence type="ECO:0000256" key="2">
    <source>
        <dbReference type="ARBA" id="ARBA00023315"/>
    </source>
</evidence>
<feature type="domain" description="N-acetyltransferase" evidence="3">
    <location>
        <begin position="1"/>
        <end position="136"/>
    </location>
</feature>
<dbReference type="SUPFAM" id="SSF55729">
    <property type="entry name" value="Acyl-CoA N-acyltransferases (Nat)"/>
    <property type="match status" value="1"/>
</dbReference>
<dbReference type="GO" id="GO:0016746">
    <property type="term" value="F:acyltransferase activity"/>
    <property type="evidence" value="ECO:0007669"/>
    <property type="project" value="UniProtKB-KW"/>
</dbReference>
<dbReference type="Proteomes" id="UP001597474">
    <property type="component" value="Unassembled WGS sequence"/>
</dbReference>
<dbReference type="Gene3D" id="3.40.630.30">
    <property type="match status" value="1"/>
</dbReference>
<comment type="caution">
    <text evidence="4">The sequence shown here is derived from an EMBL/GenBank/DDBJ whole genome shotgun (WGS) entry which is preliminary data.</text>
</comment>
<dbReference type="InterPro" id="IPR016181">
    <property type="entry name" value="Acyl_CoA_acyltransferase"/>
</dbReference>
<evidence type="ECO:0000259" key="3">
    <source>
        <dbReference type="PROSITE" id="PS51186"/>
    </source>
</evidence>
<dbReference type="PANTHER" id="PTHR43420">
    <property type="entry name" value="ACETYLTRANSFERASE"/>
    <property type="match status" value="1"/>
</dbReference>
<dbReference type="EMBL" id="JBHUMP010000010">
    <property type="protein sequence ID" value="MFD2740333.1"/>
    <property type="molecule type" value="Genomic_DNA"/>
</dbReference>
<gene>
    <name evidence="4" type="ORF">ACFSUD_12170</name>
</gene>
<keyword evidence="2 4" id="KW-0012">Acyltransferase</keyword>
<dbReference type="RefSeq" id="WP_386374794.1">
    <property type="nucleotide sequence ID" value="NZ_JBHUMP010000010.1"/>
</dbReference>
<evidence type="ECO:0000256" key="1">
    <source>
        <dbReference type="ARBA" id="ARBA00022679"/>
    </source>
</evidence>
<keyword evidence="5" id="KW-1185">Reference proteome</keyword>
<dbReference type="Pfam" id="PF00583">
    <property type="entry name" value="Acetyltransf_1"/>
    <property type="match status" value="1"/>
</dbReference>
<protein>
    <submittedName>
        <fullName evidence="4">GNAT family N-acetyltransferase</fullName>
        <ecNumber evidence="4">2.3.1.-</ecNumber>
    </submittedName>
</protein>
<name>A0ABW5U4Q9_9RHOB</name>
<dbReference type="InterPro" id="IPR050680">
    <property type="entry name" value="YpeA/RimI_acetyltransf"/>
</dbReference>
<reference evidence="5" key="1">
    <citation type="journal article" date="2019" name="Int. J. Syst. Evol. Microbiol.">
        <title>The Global Catalogue of Microorganisms (GCM) 10K type strain sequencing project: providing services to taxonomists for standard genome sequencing and annotation.</title>
        <authorList>
            <consortium name="The Broad Institute Genomics Platform"/>
            <consortium name="The Broad Institute Genome Sequencing Center for Infectious Disease"/>
            <person name="Wu L."/>
            <person name="Ma J."/>
        </authorList>
    </citation>
    <scope>NUCLEOTIDE SEQUENCE [LARGE SCALE GENOMIC DNA]</scope>
    <source>
        <strain evidence="5">TISTR 2562</strain>
    </source>
</reference>
<evidence type="ECO:0000313" key="4">
    <source>
        <dbReference type="EMBL" id="MFD2740333.1"/>
    </source>
</evidence>
<organism evidence="4 5">
    <name type="scientific">Sulfitobacter aestuarii</name>
    <dbReference type="NCBI Taxonomy" id="2161676"/>
    <lineage>
        <taxon>Bacteria</taxon>
        <taxon>Pseudomonadati</taxon>
        <taxon>Pseudomonadota</taxon>
        <taxon>Alphaproteobacteria</taxon>
        <taxon>Rhodobacterales</taxon>
        <taxon>Roseobacteraceae</taxon>
        <taxon>Sulfitobacter</taxon>
    </lineage>
</organism>
<dbReference type="PANTHER" id="PTHR43420:SF12">
    <property type="entry name" value="N-ACETYLTRANSFERASE DOMAIN-CONTAINING PROTEIN"/>
    <property type="match status" value="1"/>
</dbReference>
<evidence type="ECO:0000313" key="5">
    <source>
        <dbReference type="Proteomes" id="UP001597474"/>
    </source>
</evidence>
<sequence length="151" mass="16294">MTPADMAELHAAAFLQERPWSAGEFAALGDSPFVRVFPHQHGFALTRILAGESELLTLAVHPAHQRRGIARMLLADWLAALPGRAETAFLEVAADNAAAIGLYASCGFETIATRRGYYRRVGTADVDALVLHRRLTSGQPGRTDGIRLESG</sequence>
<keyword evidence="1 4" id="KW-0808">Transferase</keyword>